<dbReference type="EMBL" id="QRCT01000026">
    <property type="protein sequence ID" value="RDU23452.1"/>
    <property type="molecule type" value="Genomic_DNA"/>
</dbReference>
<keyword evidence="3" id="KW-1185">Reference proteome</keyword>
<organism evidence="2 3">
    <name type="scientific">Anaerosacchariphilus polymeriproducens</name>
    <dbReference type="NCBI Taxonomy" id="1812858"/>
    <lineage>
        <taxon>Bacteria</taxon>
        <taxon>Bacillati</taxon>
        <taxon>Bacillota</taxon>
        <taxon>Clostridia</taxon>
        <taxon>Lachnospirales</taxon>
        <taxon>Lachnospiraceae</taxon>
        <taxon>Anaerosacchariphilus</taxon>
    </lineage>
</organism>
<evidence type="ECO:0000313" key="2">
    <source>
        <dbReference type="EMBL" id="RDU23452.1"/>
    </source>
</evidence>
<proteinExistence type="predicted"/>
<protein>
    <recommendedName>
        <fullName evidence="4">DUF5610 domain-containing protein</fullName>
    </recommendedName>
</protein>
<dbReference type="OrthoDB" id="49105at2"/>
<dbReference type="Proteomes" id="UP000255036">
    <property type="component" value="Unassembled WGS sequence"/>
</dbReference>
<feature type="region of interest" description="Disordered" evidence="1">
    <location>
        <begin position="1"/>
        <end position="36"/>
    </location>
</feature>
<evidence type="ECO:0000256" key="1">
    <source>
        <dbReference type="SAM" id="MobiDB-lite"/>
    </source>
</evidence>
<gene>
    <name evidence="2" type="ORF">DWV06_09615</name>
</gene>
<reference evidence="2 3" key="1">
    <citation type="submission" date="2018-07" db="EMBL/GenBank/DDBJ databases">
        <title>Anaerosacharophilus polymeroproducens gen. nov. sp. nov., an anaerobic bacterium isolated from salt field.</title>
        <authorList>
            <person name="Kim W."/>
            <person name="Yang S.-H."/>
            <person name="Oh J."/>
            <person name="Lee J.-H."/>
            <person name="Kwon K.K."/>
        </authorList>
    </citation>
    <scope>NUCLEOTIDE SEQUENCE [LARGE SCALE GENOMIC DNA]</scope>
    <source>
        <strain evidence="2 3">MCWD5</strain>
    </source>
</reference>
<evidence type="ECO:0008006" key="4">
    <source>
        <dbReference type="Google" id="ProtNLM"/>
    </source>
</evidence>
<evidence type="ECO:0000313" key="3">
    <source>
        <dbReference type="Proteomes" id="UP000255036"/>
    </source>
</evidence>
<sequence>MNINGINNVTSVPKQSDPSIEYGTTSTDKPHSTQTDVATGVIYEKSKNIEKNSEKNTQSTDIINQLKADVEQRTSQLRTLVEKMMTQQGKTIGKADDIWSFLASGDFTVDAETKAQAQEDISEDGYWGVEQTSERIVEFAKALSGGDPSKSQAMKDAFIEGFNAATKAWGKELPSISKDTYDAVMNKFDEWSQEESNK</sequence>
<accession>A0A371AV85</accession>
<dbReference type="RefSeq" id="WP_115481969.1">
    <property type="nucleotide sequence ID" value="NZ_QRCT01000026.1"/>
</dbReference>
<comment type="caution">
    <text evidence="2">The sequence shown here is derived from an EMBL/GenBank/DDBJ whole genome shotgun (WGS) entry which is preliminary data.</text>
</comment>
<dbReference type="AlphaFoldDB" id="A0A371AV85"/>
<name>A0A371AV85_9FIRM</name>